<feature type="compositionally biased region" description="Polar residues" evidence="2">
    <location>
        <begin position="445"/>
        <end position="468"/>
    </location>
</feature>
<feature type="compositionally biased region" description="Low complexity" evidence="2">
    <location>
        <begin position="782"/>
        <end position="796"/>
    </location>
</feature>
<feature type="region of interest" description="Disordered" evidence="2">
    <location>
        <begin position="126"/>
        <end position="159"/>
    </location>
</feature>
<evidence type="ECO:0000256" key="2">
    <source>
        <dbReference type="SAM" id="MobiDB-lite"/>
    </source>
</evidence>
<evidence type="ECO:0000259" key="3">
    <source>
        <dbReference type="PROSITE" id="PS50245"/>
    </source>
</evidence>
<feature type="compositionally biased region" description="Polar residues" evidence="2">
    <location>
        <begin position="496"/>
        <end position="524"/>
    </location>
</feature>
<feature type="compositionally biased region" description="Basic and acidic residues" evidence="2">
    <location>
        <begin position="1025"/>
        <end position="1035"/>
    </location>
</feature>
<reference evidence="5" key="1">
    <citation type="submission" date="2025-08" db="UniProtKB">
        <authorList>
            <consortium name="RefSeq"/>
        </authorList>
    </citation>
    <scope>IDENTIFICATION</scope>
</reference>
<feature type="region of interest" description="Disordered" evidence="2">
    <location>
        <begin position="946"/>
        <end position="1035"/>
    </location>
</feature>
<feature type="compositionally biased region" description="Basic and acidic residues" evidence="2">
    <location>
        <begin position="966"/>
        <end position="988"/>
    </location>
</feature>
<feature type="region of interest" description="Disordered" evidence="2">
    <location>
        <begin position="412"/>
        <end position="468"/>
    </location>
</feature>
<feature type="compositionally biased region" description="Polar residues" evidence="2">
    <location>
        <begin position="421"/>
        <end position="431"/>
    </location>
</feature>
<feature type="region of interest" description="Disordered" evidence="2">
    <location>
        <begin position="87"/>
        <end position="112"/>
    </location>
</feature>
<feature type="region of interest" description="Disordered" evidence="2">
    <location>
        <begin position="1075"/>
        <end position="1097"/>
    </location>
</feature>
<gene>
    <name evidence="5" type="primary">LOC106051307</name>
</gene>
<feature type="region of interest" description="Disordered" evidence="2">
    <location>
        <begin position="780"/>
        <end position="805"/>
    </location>
</feature>
<feature type="compositionally biased region" description="Basic and acidic residues" evidence="2">
    <location>
        <begin position="374"/>
        <end position="391"/>
    </location>
</feature>
<dbReference type="OMA" id="CKYRWAK"/>
<feature type="compositionally biased region" description="Polar residues" evidence="2">
    <location>
        <begin position="992"/>
        <end position="1001"/>
    </location>
</feature>
<evidence type="ECO:0000256" key="1">
    <source>
        <dbReference type="SAM" id="Coils"/>
    </source>
</evidence>
<protein>
    <submittedName>
        <fullName evidence="5">Centrosome-associated protein 350-like isoform X1</fullName>
    </submittedName>
</protein>
<accession>A0A9W3ANV3</accession>
<dbReference type="RefSeq" id="XP_055888977.1">
    <property type="nucleotide sequence ID" value="XM_056033002.1"/>
</dbReference>
<keyword evidence="4" id="KW-1185">Reference proteome</keyword>
<name>A0A9W3ANV3_BIOGL</name>
<feature type="compositionally biased region" description="Low complexity" evidence="2">
    <location>
        <begin position="432"/>
        <end position="441"/>
    </location>
</feature>
<feature type="compositionally biased region" description="Basic and acidic residues" evidence="2">
    <location>
        <begin position="1007"/>
        <end position="1018"/>
    </location>
</feature>
<feature type="compositionally biased region" description="Low complexity" evidence="2">
    <location>
        <begin position="538"/>
        <end position="561"/>
    </location>
</feature>
<sequence length="1438" mass="160646">MKIKLILNSDVDVCVGVVLKESHHRTKRNNTKIQCKLKGIASVDPQPADWTRPYSPNEVCTEDDPLIQSFKIGTDQVTEEDEVDNFFLPQENKARQPKSSDSDQGDESVHSASHNAHIDLDLELDHPLTTKPDQGQSRDTTASGSPHSRSPSHDRADPTEENISTLLDHFLQDDAHREGMLADTETTDGATSTPAPSSALCKYRWSKTISTKSSEVGFYSSLATGEAVSLKWDENSQAYYSDNVRITCGDHQGSLVVDGNIYPVEEFSVKSYTFEVDLYMKDDILNENAINVDRKLITGNSPSLISNQETNSNTKYEDLVWQHLGGRDKMNSTVDGMEPQPYLSSMKRDSPIGDVDSGKFYEFSSVRTNFDKENTDKYTDGLKQHRRDSVEKAYSTDSEVKKYDLVEDILSRPPSVPLSRNGETTTLKRANSFSGSRSSSGTPALYNTQPETANQNFNNDPMSLSNRPFATLRSDSRTELSNFDIGKQSPLPEQRISPSQSQMPARDNTASQWSKSSSGRSTPQKDLLVDPVKQYPERSSSQLSSRPPSNANSRSTSRTTSVISMGSEQELAQYMTNNIRDKPMTMGSSSLTNDFLKDSLITRGEDRAASLPNYQQQLQSFKLDGRSVTPDNKIRVPPTDISTFRNGLVTERMEDVLGRASSQSSISTVSRGSSRNATPVASDYGVRDANAVKIQELEASVNNLRKLLTNRETEVHSLVAQVADLKDINRSLREDLEHKSQRQTPTSIVQDSLEYKQLQREKEILAGEIVILRDQVERLGRGHQNSGSGRNSSSSGITDYSPNSPHVLQRKIADMEAHMKDLQEVTESTTASLVRAEEKLKHLEEENRELKARNSGHFDMQGSNDVLNLRVEMRALREDYRSLKERNLQLTEENMRLLEGKEPKHKDRDHVSTNGSKSSSTYKSDLGSRHVQDYIHSNYKVEQAEPTFSLGTDKSSYFNSSTSRNLSDRESRQPTHTHSYETDRKYSDPNRLLQQRNTIESTKLRPQAKDTKPSDYLKHGLSYPDRSRPDGEVSEKLYTDKYLKRSDDPRDKEVASSYLDKHYAALKEGELASDVRHRDSYEDKPKEDKYKYRQDSSTDVDVRLSSKQLAGPINSKDIFLNLQQSRTRKWLNEVDSGGQKVKETAEYDSDSTEVLVTGLGKVATVRSKFGYEIPEKKADLVASSITLVPKKDLTNSLFTNENKYISGNLDFNRSQAVSTRHTDDTGNDSDTATDILLAQDTIARGTSQRRPSLGSDGTSSTLSDADEDSSLRRRSKSVETSRSKDSTFNRLLSSLPRGTPTARSVTSLDSMRASAGFRSIVPAPLVTQHNKGELAPKNVTSLLNSSLTQGLRPFAPRSIADIRNEDVVKFSRVGGKLTQGVVKYVGHLPGRSEAYLGVELDKDEGKHDGTFEGIRYFKCKPNKGVFVAFNKVVMAWAP</sequence>
<dbReference type="InterPro" id="IPR000938">
    <property type="entry name" value="CAP-Gly_domain"/>
</dbReference>
<dbReference type="Proteomes" id="UP001165740">
    <property type="component" value="Chromosome 6"/>
</dbReference>
<feature type="compositionally biased region" description="Polar residues" evidence="2">
    <location>
        <begin position="949"/>
        <end position="965"/>
    </location>
</feature>
<feature type="region of interest" description="Disordered" evidence="2">
    <location>
        <begin position="894"/>
        <end position="929"/>
    </location>
</feature>
<feature type="region of interest" description="Disordered" evidence="2">
    <location>
        <begin position="1240"/>
        <end position="1306"/>
    </location>
</feature>
<organism evidence="4 5">
    <name type="scientific">Biomphalaria glabrata</name>
    <name type="common">Bloodfluke planorb</name>
    <name type="synonym">Freshwater snail</name>
    <dbReference type="NCBI Taxonomy" id="6526"/>
    <lineage>
        <taxon>Eukaryota</taxon>
        <taxon>Metazoa</taxon>
        <taxon>Spiralia</taxon>
        <taxon>Lophotrochozoa</taxon>
        <taxon>Mollusca</taxon>
        <taxon>Gastropoda</taxon>
        <taxon>Heterobranchia</taxon>
        <taxon>Euthyneura</taxon>
        <taxon>Panpulmonata</taxon>
        <taxon>Hygrophila</taxon>
        <taxon>Lymnaeoidea</taxon>
        <taxon>Planorbidae</taxon>
        <taxon>Biomphalaria</taxon>
    </lineage>
</organism>
<feature type="compositionally biased region" description="Polar residues" evidence="2">
    <location>
        <begin position="131"/>
        <end position="149"/>
    </location>
</feature>
<keyword evidence="1" id="KW-0175">Coiled coil</keyword>
<dbReference type="InterPro" id="IPR036859">
    <property type="entry name" value="CAP-Gly_dom_sf"/>
</dbReference>
<feature type="compositionally biased region" description="Low complexity" evidence="2">
    <location>
        <begin position="1252"/>
        <end position="1263"/>
    </location>
</feature>
<feature type="compositionally biased region" description="Basic and acidic residues" evidence="2">
    <location>
        <begin position="1276"/>
        <end position="1287"/>
    </location>
</feature>
<dbReference type="GeneID" id="106051307"/>
<dbReference type="PROSITE" id="PS50245">
    <property type="entry name" value="CAP_GLY_2"/>
    <property type="match status" value="1"/>
</dbReference>
<feature type="coiled-coil region" evidence="1">
    <location>
        <begin position="694"/>
        <end position="775"/>
    </location>
</feature>
<feature type="compositionally biased region" description="Polar residues" evidence="2">
    <location>
        <begin position="912"/>
        <end position="923"/>
    </location>
</feature>
<evidence type="ECO:0000313" key="5">
    <source>
        <dbReference type="RefSeq" id="XP_055888977.1"/>
    </source>
</evidence>
<dbReference type="SMART" id="SM01052">
    <property type="entry name" value="CAP_GLY"/>
    <property type="match status" value="1"/>
</dbReference>
<feature type="region of interest" description="Disordered" evidence="2">
    <location>
        <begin position="659"/>
        <end position="681"/>
    </location>
</feature>
<dbReference type="Gene3D" id="2.30.30.190">
    <property type="entry name" value="CAP Gly-rich-like domain"/>
    <property type="match status" value="1"/>
</dbReference>
<feature type="region of interest" description="Disordered" evidence="2">
    <location>
        <begin position="481"/>
        <end position="568"/>
    </location>
</feature>
<evidence type="ECO:0000313" key="4">
    <source>
        <dbReference type="Proteomes" id="UP001165740"/>
    </source>
</evidence>
<dbReference type="OrthoDB" id="2130750at2759"/>
<feature type="compositionally biased region" description="Basic and acidic residues" evidence="2">
    <location>
        <begin position="92"/>
        <end position="101"/>
    </location>
</feature>
<proteinExistence type="predicted"/>
<dbReference type="SUPFAM" id="SSF74924">
    <property type="entry name" value="Cap-Gly domain"/>
    <property type="match status" value="1"/>
</dbReference>
<dbReference type="Pfam" id="PF01302">
    <property type="entry name" value="CAP_GLY"/>
    <property type="match status" value="1"/>
</dbReference>
<feature type="compositionally biased region" description="Basic and acidic residues" evidence="2">
    <location>
        <begin position="894"/>
        <end position="911"/>
    </location>
</feature>
<feature type="region of interest" description="Disordered" evidence="2">
    <location>
        <begin position="374"/>
        <end position="396"/>
    </location>
</feature>
<feature type="compositionally biased region" description="Low complexity" evidence="2">
    <location>
        <begin position="661"/>
        <end position="674"/>
    </location>
</feature>
<feature type="coiled-coil region" evidence="1">
    <location>
        <begin position="819"/>
        <end position="893"/>
    </location>
</feature>
<dbReference type="PROSITE" id="PS00845">
    <property type="entry name" value="CAP_GLY_1"/>
    <property type="match status" value="1"/>
</dbReference>
<feature type="domain" description="CAP-Gly" evidence="3">
    <location>
        <begin position="1386"/>
        <end position="1428"/>
    </location>
</feature>